<sequence>MATYAVADKSDCRVFATGGSLPPLPLADSPTTCSRAEQLRVVAMLQPSKDLYRTLRETLFVRFVFTVLAPFIFVLEAVLRSHYRKVNGDRTPGLTRYRQ</sequence>
<dbReference type="EMBL" id="JAGDFM010000404">
    <property type="protein sequence ID" value="KAG7378698.1"/>
    <property type="molecule type" value="Genomic_DNA"/>
</dbReference>
<evidence type="ECO:0000313" key="3">
    <source>
        <dbReference type="Proteomes" id="UP000694044"/>
    </source>
</evidence>
<organism evidence="2 3">
    <name type="scientific">Phytophthora pseudosyringae</name>
    <dbReference type="NCBI Taxonomy" id="221518"/>
    <lineage>
        <taxon>Eukaryota</taxon>
        <taxon>Sar</taxon>
        <taxon>Stramenopiles</taxon>
        <taxon>Oomycota</taxon>
        <taxon>Peronosporomycetes</taxon>
        <taxon>Peronosporales</taxon>
        <taxon>Peronosporaceae</taxon>
        <taxon>Phytophthora</taxon>
    </lineage>
</organism>
<dbReference type="Proteomes" id="UP000694044">
    <property type="component" value="Unassembled WGS sequence"/>
</dbReference>
<comment type="caution">
    <text evidence="2">The sequence shown here is derived from an EMBL/GenBank/DDBJ whole genome shotgun (WGS) entry which is preliminary data.</text>
</comment>
<accession>A0A8T1VF06</accession>
<dbReference type="AlphaFoldDB" id="A0A8T1VF06"/>
<reference evidence="2" key="1">
    <citation type="submission" date="2021-02" db="EMBL/GenBank/DDBJ databases">
        <authorList>
            <person name="Palmer J.M."/>
        </authorList>
    </citation>
    <scope>NUCLEOTIDE SEQUENCE</scope>
    <source>
        <strain evidence="2">SCRP734</strain>
    </source>
</reference>
<keyword evidence="1" id="KW-0472">Membrane</keyword>
<feature type="transmembrane region" description="Helical" evidence="1">
    <location>
        <begin position="59"/>
        <end position="79"/>
    </location>
</feature>
<dbReference type="OrthoDB" id="91808at2759"/>
<keyword evidence="3" id="KW-1185">Reference proteome</keyword>
<gene>
    <name evidence="2" type="ORF">PHYPSEUDO_009767</name>
</gene>
<protein>
    <submittedName>
        <fullName evidence="2">Uncharacterized protein</fullName>
    </submittedName>
</protein>
<keyword evidence="1" id="KW-0812">Transmembrane</keyword>
<name>A0A8T1VF06_9STRA</name>
<proteinExistence type="predicted"/>
<keyword evidence="1" id="KW-1133">Transmembrane helix</keyword>
<evidence type="ECO:0000313" key="2">
    <source>
        <dbReference type="EMBL" id="KAG7378698.1"/>
    </source>
</evidence>
<evidence type="ECO:0000256" key="1">
    <source>
        <dbReference type="SAM" id="Phobius"/>
    </source>
</evidence>